<feature type="transmembrane region" description="Helical" evidence="2">
    <location>
        <begin position="47"/>
        <end position="66"/>
    </location>
</feature>
<dbReference type="NCBIfam" id="NF045975">
    <property type="entry name" value="VirB4_plasma"/>
    <property type="match status" value="1"/>
</dbReference>
<dbReference type="RefSeq" id="WP_165001207.1">
    <property type="nucleotide sequence ID" value="NZ_LR214970.1"/>
</dbReference>
<feature type="domain" description="TraG P-loop" evidence="3">
    <location>
        <begin position="543"/>
        <end position="868"/>
    </location>
</feature>
<dbReference type="InterPro" id="IPR051162">
    <property type="entry name" value="T4SS_component"/>
</dbReference>
<evidence type="ECO:0000259" key="3">
    <source>
        <dbReference type="Pfam" id="PF19044"/>
    </source>
</evidence>
<dbReference type="PANTHER" id="PTHR30121">
    <property type="entry name" value="UNCHARACTERIZED PROTEIN YJGR-RELATED"/>
    <property type="match status" value="1"/>
</dbReference>
<accession>A0A449A8L4</accession>
<evidence type="ECO:0000313" key="5">
    <source>
        <dbReference type="Proteomes" id="UP000290942"/>
    </source>
</evidence>
<feature type="transmembrane region" description="Helical" evidence="2">
    <location>
        <begin position="20"/>
        <end position="41"/>
    </location>
</feature>
<dbReference type="PANTHER" id="PTHR30121:SF6">
    <property type="entry name" value="SLR6007 PROTEIN"/>
    <property type="match status" value="1"/>
</dbReference>
<evidence type="ECO:0000256" key="1">
    <source>
        <dbReference type="SAM" id="Coils"/>
    </source>
</evidence>
<dbReference type="SUPFAM" id="SSF52540">
    <property type="entry name" value="P-loop containing nucleoside triphosphate hydrolases"/>
    <property type="match status" value="1"/>
</dbReference>
<evidence type="ECO:0000313" key="4">
    <source>
        <dbReference type="EMBL" id="VEU60595.1"/>
    </source>
</evidence>
<dbReference type="InterPro" id="IPR043964">
    <property type="entry name" value="P-loop_TraG"/>
</dbReference>
<dbReference type="InterPro" id="IPR027417">
    <property type="entry name" value="P-loop_NTPase"/>
</dbReference>
<feature type="coiled-coil region" evidence="1">
    <location>
        <begin position="175"/>
        <end position="202"/>
    </location>
</feature>
<keyword evidence="2" id="KW-0472">Membrane</keyword>
<dbReference type="Gene3D" id="3.40.50.300">
    <property type="entry name" value="P-loop containing nucleotide triphosphate hydrolases"/>
    <property type="match status" value="1"/>
</dbReference>
<dbReference type="Proteomes" id="UP000290942">
    <property type="component" value="Chromosome"/>
</dbReference>
<protein>
    <submittedName>
        <fullName evidence="4">Type IV secretory pathway, VirB4 components</fullName>
    </submittedName>
</protein>
<dbReference type="AlphaFoldDB" id="A0A449A8L4"/>
<proteinExistence type="predicted"/>
<sequence length="943" mass="110594">MLQPKNIKKTRSRVFKNYTWLDFFVLLINVILSFLILYAFLPQNFNVFIRFLVWVVLFLILSTSLIKVPKYDVRLYVLAGWMIRYWFKVKKYGKGTKNKVDLLVPYHSIIDRKYVKTKFLKGGIKYFSVIKFKGRVPWNEAEFDKEAFLSKFVNVLDSISSQISIVRYKELVDYKKNFISLKENLNKKLDQLEQNNESEEVVENFVKLYEEKYEDFDLLDSDVLLDNYYIVVYDRKLNELTKTIESVYTTLNSMDVEPDIVQGKSLINFLSKQFGSKVNEELIEKYFEQQESPFYKNKNNDVVEKQDLIMLIKTWFKERFSKKQKKNDKQVKVENTGIKLSDLFEFESVVFKPHYFKIDDKYYSVQTVSELPLRLEDGWTYNLLNNNNKIIWNLGVIADDSVGDILDKGSRTTKDNSHMIKSAFSQKGNNIQLEAIEYLENQIQIDKNNLFDSHFMISNEANSIQELRKIESKNFSDARRAKIFIKSLPFRQFEAFAQSLFITTNNLKEPLQMSSYNCAYGWGFENEYQNDGNICFLGTTINTAEPVIVDRFYKKNSRRTNYNWITLGSSGKGKSTSKSKSIVEALMENHNVYVIDIENEYKYLAKKFGGTIFNLGTDSGTSLNPLEVRVQIWEENESDNLDEFNIYKIIKKHNEWLEDFFKLVSDNFTNEHIMIIMTAVRHLYQKRGVYDVKNLDELSNLDFPIISDLITELENYQYADAYEKARKQDLVARVLDIFKYLFQYNGKFERLYNAKTNINLDSDFIIFNTKELMALGKDDNSVGVYVLLSLIQNLVYQNIIKDPTKHTIAFIDEIHQYVNVSRPIMLDFIWKLTKTGRKYLLSLDLTTQSPSDLLVSPKAESIVQNCQYSTFFGLKNRDLIAVKQMYEFSGGLNDSATSFLSDGEIGNNIISLHLNSKIKIDTWYNDYEKSLFFKQGDFKKIDR</sequence>
<dbReference type="Pfam" id="PF19044">
    <property type="entry name" value="P-loop_TraG"/>
    <property type="match status" value="1"/>
</dbReference>
<name>A0A449A8L4_9BACT</name>
<feature type="transmembrane region" description="Helical" evidence="2">
    <location>
        <begin position="73"/>
        <end position="89"/>
    </location>
</feature>
<keyword evidence="2" id="KW-1133">Transmembrane helix</keyword>
<keyword evidence="1" id="KW-0175">Coiled coil</keyword>
<organism evidence="4 5">
    <name type="scientific">Mycoplasmopsis bovigenitalium</name>
    <dbReference type="NCBI Taxonomy" id="2112"/>
    <lineage>
        <taxon>Bacteria</taxon>
        <taxon>Bacillati</taxon>
        <taxon>Mycoplasmatota</taxon>
        <taxon>Mycoplasmoidales</taxon>
        <taxon>Metamycoplasmataceae</taxon>
        <taxon>Mycoplasmopsis</taxon>
    </lineage>
</organism>
<gene>
    <name evidence="4" type="ORF">NCTC10122_00191</name>
</gene>
<reference evidence="4 5" key="1">
    <citation type="submission" date="2019-01" db="EMBL/GenBank/DDBJ databases">
        <authorList>
            <consortium name="Pathogen Informatics"/>
        </authorList>
    </citation>
    <scope>NUCLEOTIDE SEQUENCE [LARGE SCALE GENOMIC DNA]</scope>
    <source>
        <strain evidence="4 5">NCTC10122</strain>
    </source>
</reference>
<evidence type="ECO:0000256" key="2">
    <source>
        <dbReference type="SAM" id="Phobius"/>
    </source>
</evidence>
<dbReference type="Gene3D" id="1.10.8.730">
    <property type="match status" value="1"/>
</dbReference>
<keyword evidence="2" id="KW-0812">Transmembrane</keyword>
<dbReference type="EMBL" id="LR214970">
    <property type="protein sequence ID" value="VEU60595.1"/>
    <property type="molecule type" value="Genomic_DNA"/>
</dbReference>